<organism evidence="16 17">
    <name type="scientific">Armillaria gallica</name>
    <name type="common">Bulbous honey fungus</name>
    <name type="synonym">Armillaria bulbosa</name>
    <dbReference type="NCBI Taxonomy" id="47427"/>
    <lineage>
        <taxon>Eukaryota</taxon>
        <taxon>Fungi</taxon>
        <taxon>Dikarya</taxon>
        <taxon>Basidiomycota</taxon>
        <taxon>Agaricomycotina</taxon>
        <taxon>Agaricomycetes</taxon>
        <taxon>Agaricomycetidae</taxon>
        <taxon>Agaricales</taxon>
        <taxon>Marasmiineae</taxon>
        <taxon>Physalacriaceae</taxon>
        <taxon>Armillaria</taxon>
    </lineage>
</organism>
<name>A0A2H3E971_ARMGA</name>
<comment type="similarity">
    <text evidence="4 15">Belongs to the cytochrome P450 family.</text>
</comment>
<protein>
    <submittedName>
        <fullName evidence="16">Cytochrome P450</fullName>
    </submittedName>
</protein>
<dbReference type="Gene3D" id="1.10.630.10">
    <property type="entry name" value="Cytochrome P450"/>
    <property type="match status" value="1"/>
</dbReference>
<dbReference type="InterPro" id="IPR036396">
    <property type="entry name" value="Cyt_P450_sf"/>
</dbReference>
<keyword evidence="10 14" id="KW-0408">Iron</keyword>
<evidence type="ECO:0000256" key="8">
    <source>
        <dbReference type="ARBA" id="ARBA00022989"/>
    </source>
</evidence>
<keyword evidence="5 14" id="KW-0349">Heme</keyword>
<feature type="binding site" description="axial binding residue" evidence="14">
    <location>
        <position position="436"/>
    </location>
    <ligand>
        <name>heme</name>
        <dbReference type="ChEBI" id="CHEBI:30413"/>
    </ligand>
    <ligandPart>
        <name>Fe</name>
        <dbReference type="ChEBI" id="CHEBI:18248"/>
    </ligandPart>
</feature>
<proteinExistence type="inferred from homology"/>
<dbReference type="SUPFAM" id="SSF48264">
    <property type="entry name" value="Cytochrome P450"/>
    <property type="match status" value="1"/>
</dbReference>
<dbReference type="GO" id="GO:0016020">
    <property type="term" value="C:membrane"/>
    <property type="evidence" value="ECO:0007669"/>
    <property type="project" value="UniProtKB-SubCell"/>
</dbReference>
<dbReference type="InterPro" id="IPR050364">
    <property type="entry name" value="Cytochrome_P450_fung"/>
</dbReference>
<dbReference type="STRING" id="47427.A0A2H3E971"/>
<keyword evidence="7 14" id="KW-0479">Metal-binding</keyword>
<reference evidence="17" key="1">
    <citation type="journal article" date="2017" name="Nat. Ecol. Evol.">
        <title>Genome expansion and lineage-specific genetic innovations in the forest pathogenic fungi Armillaria.</title>
        <authorList>
            <person name="Sipos G."/>
            <person name="Prasanna A.N."/>
            <person name="Walter M.C."/>
            <person name="O'Connor E."/>
            <person name="Balint B."/>
            <person name="Krizsan K."/>
            <person name="Kiss B."/>
            <person name="Hess J."/>
            <person name="Varga T."/>
            <person name="Slot J."/>
            <person name="Riley R."/>
            <person name="Boka B."/>
            <person name="Rigling D."/>
            <person name="Barry K."/>
            <person name="Lee J."/>
            <person name="Mihaltcheva S."/>
            <person name="LaButti K."/>
            <person name="Lipzen A."/>
            <person name="Waldron R."/>
            <person name="Moloney N.M."/>
            <person name="Sperisen C."/>
            <person name="Kredics L."/>
            <person name="Vagvoelgyi C."/>
            <person name="Patrignani A."/>
            <person name="Fitzpatrick D."/>
            <person name="Nagy I."/>
            <person name="Doyle S."/>
            <person name="Anderson J.B."/>
            <person name="Grigoriev I.V."/>
            <person name="Gueldener U."/>
            <person name="Muensterkoetter M."/>
            <person name="Nagy L.G."/>
        </authorList>
    </citation>
    <scope>NUCLEOTIDE SEQUENCE [LARGE SCALE GENOMIC DNA]</scope>
    <source>
        <strain evidence="17">Ar21-2</strain>
    </source>
</reference>
<dbReference type="InterPro" id="IPR002401">
    <property type="entry name" value="Cyt_P450_E_grp-I"/>
</dbReference>
<dbReference type="GO" id="GO:0005506">
    <property type="term" value="F:iron ion binding"/>
    <property type="evidence" value="ECO:0007669"/>
    <property type="project" value="InterPro"/>
</dbReference>
<gene>
    <name evidence="16" type="ORF">ARMGADRAFT_953153</name>
</gene>
<dbReference type="GO" id="GO:0004497">
    <property type="term" value="F:monooxygenase activity"/>
    <property type="evidence" value="ECO:0007669"/>
    <property type="project" value="UniProtKB-KW"/>
</dbReference>
<dbReference type="Pfam" id="PF00067">
    <property type="entry name" value="p450"/>
    <property type="match status" value="1"/>
</dbReference>
<keyword evidence="12" id="KW-0472">Membrane</keyword>
<comment type="pathway">
    <text evidence="3">Secondary metabolite biosynthesis.</text>
</comment>
<evidence type="ECO:0000256" key="10">
    <source>
        <dbReference type="ARBA" id="ARBA00023004"/>
    </source>
</evidence>
<evidence type="ECO:0000256" key="7">
    <source>
        <dbReference type="ARBA" id="ARBA00022723"/>
    </source>
</evidence>
<evidence type="ECO:0000256" key="2">
    <source>
        <dbReference type="ARBA" id="ARBA00004167"/>
    </source>
</evidence>
<dbReference type="OMA" id="TSIIRMA"/>
<keyword evidence="17" id="KW-1185">Reference proteome</keyword>
<keyword evidence="13" id="KW-0325">Glycoprotein</keyword>
<dbReference type="Proteomes" id="UP000217790">
    <property type="component" value="Unassembled WGS sequence"/>
</dbReference>
<evidence type="ECO:0000256" key="12">
    <source>
        <dbReference type="ARBA" id="ARBA00023136"/>
    </source>
</evidence>
<dbReference type="PANTHER" id="PTHR46300:SF2">
    <property type="entry name" value="CYTOCHROME P450 MONOOXYGENASE ALNH-RELATED"/>
    <property type="match status" value="1"/>
</dbReference>
<dbReference type="PANTHER" id="PTHR46300">
    <property type="entry name" value="P450, PUTATIVE (EUROFUNG)-RELATED-RELATED"/>
    <property type="match status" value="1"/>
</dbReference>
<sequence>MISPLEFVLLGGLFLIAVHYWFTTSSSVKPPPPGPPPLPIIGNLLQLRAAGLPMEEVFAKWAQIYGDVMLVTLPGRPMVILNTVRVAKDLLTKRGAIYSDRPPMILHMELAGWTRMTVGLSYGEQIRAHRRIIISMFNPKTIQKYAELQESGALQLVEALSKTPNEFVQHFSRYVANTVIQLAYGQKNSEQFLDLAHKSMESTNSLGIPSTTIVDMFPFLKHTPIWMPFVSFRKNAEKVRQIVRKAHDVPFNLVKAGLRNGTATSSLVADNLLARGGLEKVTENEEEDIKSVAASLLAAALDTTVAVLNGFVLAMVLHPKVFKKAQSEIDTVIGTSRLPSFDDMASLPYLDAVIRELHRWGGAKTLAIPHKLMQDDMYEGCLLPGGAIVIPNVYAMLRACPDPDSFLPERYIDNISLGEVPADPRDLVFGFGRRRCPGEHLANRSVYIALARMIAVFDISPEKDSYGNARPPPAEFVSGGPVRHPKPFNCLITIRSSVKDSRFSE</sequence>
<evidence type="ECO:0000256" key="1">
    <source>
        <dbReference type="ARBA" id="ARBA00001971"/>
    </source>
</evidence>
<dbReference type="PRINTS" id="PR00463">
    <property type="entry name" value="EP450I"/>
</dbReference>
<dbReference type="InParanoid" id="A0A2H3E971"/>
<accession>A0A2H3E971</accession>
<dbReference type="GO" id="GO:0016705">
    <property type="term" value="F:oxidoreductase activity, acting on paired donors, with incorporation or reduction of molecular oxygen"/>
    <property type="evidence" value="ECO:0007669"/>
    <property type="project" value="InterPro"/>
</dbReference>
<dbReference type="PROSITE" id="PS00086">
    <property type="entry name" value="CYTOCHROME_P450"/>
    <property type="match status" value="1"/>
</dbReference>
<dbReference type="OrthoDB" id="3934656at2759"/>
<dbReference type="GO" id="GO:0020037">
    <property type="term" value="F:heme binding"/>
    <property type="evidence" value="ECO:0007669"/>
    <property type="project" value="InterPro"/>
</dbReference>
<dbReference type="InterPro" id="IPR001128">
    <property type="entry name" value="Cyt_P450"/>
</dbReference>
<evidence type="ECO:0000256" key="6">
    <source>
        <dbReference type="ARBA" id="ARBA00022692"/>
    </source>
</evidence>
<comment type="cofactor">
    <cofactor evidence="1 14">
        <name>heme</name>
        <dbReference type="ChEBI" id="CHEBI:30413"/>
    </cofactor>
</comment>
<evidence type="ECO:0000256" key="9">
    <source>
        <dbReference type="ARBA" id="ARBA00023002"/>
    </source>
</evidence>
<evidence type="ECO:0000256" key="14">
    <source>
        <dbReference type="PIRSR" id="PIRSR602401-1"/>
    </source>
</evidence>
<evidence type="ECO:0000256" key="3">
    <source>
        <dbReference type="ARBA" id="ARBA00005179"/>
    </source>
</evidence>
<evidence type="ECO:0000313" key="17">
    <source>
        <dbReference type="Proteomes" id="UP000217790"/>
    </source>
</evidence>
<keyword evidence="9 15" id="KW-0560">Oxidoreductase</keyword>
<evidence type="ECO:0000256" key="4">
    <source>
        <dbReference type="ARBA" id="ARBA00010617"/>
    </source>
</evidence>
<dbReference type="EMBL" id="KZ293644">
    <property type="protein sequence ID" value="PBL03980.1"/>
    <property type="molecule type" value="Genomic_DNA"/>
</dbReference>
<keyword evidence="11 15" id="KW-0503">Monooxygenase</keyword>
<keyword evidence="6" id="KW-0812">Transmembrane</keyword>
<evidence type="ECO:0000256" key="5">
    <source>
        <dbReference type="ARBA" id="ARBA00022617"/>
    </source>
</evidence>
<evidence type="ECO:0000313" key="16">
    <source>
        <dbReference type="EMBL" id="PBL03980.1"/>
    </source>
</evidence>
<dbReference type="AlphaFoldDB" id="A0A2H3E971"/>
<evidence type="ECO:0000256" key="15">
    <source>
        <dbReference type="RuleBase" id="RU000461"/>
    </source>
</evidence>
<keyword evidence="8" id="KW-1133">Transmembrane helix</keyword>
<evidence type="ECO:0000256" key="11">
    <source>
        <dbReference type="ARBA" id="ARBA00023033"/>
    </source>
</evidence>
<comment type="subcellular location">
    <subcellularLocation>
        <location evidence="2">Membrane</location>
        <topology evidence="2">Single-pass membrane protein</topology>
    </subcellularLocation>
</comment>
<dbReference type="CDD" id="cd11065">
    <property type="entry name" value="CYP64-like"/>
    <property type="match status" value="1"/>
</dbReference>
<dbReference type="InterPro" id="IPR017972">
    <property type="entry name" value="Cyt_P450_CS"/>
</dbReference>
<evidence type="ECO:0000256" key="13">
    <source>
        <dbReference type="ARBA" id="ARBA00023180"/>
    </source>
</evidence>